<feature type="compositionally biased region" description="Basic and acidic residues" evidence="6">
    <location>
        <begin position="573"/>
        <end position="591"/>
    </location>
</feature>
<sequence length="631" mass="72540">MAPPPPSQGGGWDRAAASPARIRASAVWNRAHGIILVLRNADVWGRQESHQPCIANYQLVQQGRDIWLYISEDASFTDFDNEAALVWHETNVPYAVWTPNSVHHKQFVYHPSEAVKHNGSVYAHVFFARTGFSADPSDPEYDQTASFSRTHSLVAYLPKPKTDKRKNLWSKNEEESVQEATEVLLESTTEEDEEAPPDWISFWKPNMTVNLVDDFTKYPVGGAPVTVAEYLQYEETTGNYFPTVYFNEFWWLKDKLIAFNESVNELPLELELGPISLTRWQLYLQVDQSFQIHRSYGSMLEGEADEVKRVFLEGNPYLLAVTMAVSLLHTVFDFLAFKNDIQFWNKNKSMEGLSARSVVINFFCQLIVFLYLLDNDTSWMIILSAGMGCCIEFWKIGKAMHIEVDRSRGFPLLRFRDKESYAGNKTKEYDDLAMRYFSYVLYPLVACFAIYSLIYERHKSWYSWILSSLTSCVYTFGFIMMCPQLFINYKLKSVAHMPWRQMTYKFLNTIIDDLFAFVIKMPTLHRLSVFRDDLVFLVYLYQRWVYPVDKKRVNEFGFGGTDGKSEADAKLLEGEAEKGGDKAGERREEHLQAGITEETVSRRITGMKGHEDSSSVGSGSKIPSKDDKKSS</sequence>
<keyword evidence="3 7" id="KW-0812">Transmembrane</keyword>
<evidence type="ECO:0008006" key="10">
    <source>
        <dbReference type="Google" id="ProtNLM"/>
    </source>
</evidence>
<comment type="subcellular location">
    <subcellularLocation>
        <location evidence="1">Membrane</location>
        <topology evidence="1">Multi-pass membrane protein</topology>
    </subcellularLocation>
</comment>
<organism evidence="8 9">
    <name type="scientific">Sphagnum troendelagicum</name>
    <dbReference type="NCBI Taxonomy" id="128251"/>
    <lineage>
        <taxon>Eukaryota</taxon>
        <taxon>Viridiplantae</taxon>
        <taxon>Streptophyta</taxon>
        <taxon>Embryophyta</taxon>
        <taxon>Bryophyta</taxon>
        <taxon>Sphagnophytina</taxon>
        <taxon>Sphagnopsida</taxon>
        <taxon>Sphagnales</taxon>
        <taxon>Sphagnaceae</taxon>
        <taxon>Sphagnum</taxon>
    </lineage>
</organism>
<keyword evidence="9" id="KW-1185">Reference proteome</keyword>
<protein>
    <recommendedName>
        <fullName evidence="10">Cleft lip and palate associated transmembrane protein</fullName>
    </recommendedName>
</protein>
<dbReference type="EMBL" id="OZ019893">
    <property type="protein sequence ID" value="CAK9189841.1"/>
    <property type="molecule type" value="Genomic_DNA"/>
</dbReference>
<evidence type="ECO:0000256" key="1">
    <source>
        <dbReference type="ARBA" id="ARBA00004141"/>
    </source>
</evidence>
<gene>
    <name evidence="8" type="ORF">CSSPTR1EN2_LOCUS482</name>
</gene>
<name>A0ABP0TC64_9BRYO</name>
<dbReference type="Pfam" id="PF05602">
    <property type="entry name" value="CLPTM1"/>
    <property type="match status" value="1"/>
</dbReference>
<keyword evidence="5 7" id="KW-0472">Membrane</keyword>
<evidence type="ECO:0000313" key="9">
    <source>
        <dbReference type="Proteomes" id="UP001497512"/>
    </source>
</evidence>
<dbReference type="PANTHER" id="PTHR21347">
    <property type="entry name" value="CLEFT LIP AND PALATE ASSOCIATED TRANSMEMBRANE PROTEIN-RELATED"/>
    <property type="match status" value="1"/>
</dbReference>
<reference evidence="8 9" key="1">
    <citation type="submission" date="2024-02" db="EMBL/GenBank/DDBJ databases">
        <authorList>
            <consortium name="ELIXIR-Norway"/>
            <consortium name="Elixir Norway"/>
        </authorList>
    </citation>
    <scope>NUCLEOTIDE SEQUENCE [LARGE SCALE GENOMIC DNA]</scope>
</reference>
<evidence type="ECO:0000256" key="7">
    <source>
        <dbReference type="SAM" id="Phobius"/>
    </source>
</evidence>
<evidence type="ECO:0000256" key="6">
    <source>
        <dbReference type="SAM" id="MobiDB-lite"/>
    </source>
</evidence>
<feature type="region of interest" description="Disordered" evidence="6">
    <location>
        <begin position="573"/>
        <end position="631"/>
    </location>
</feature>
<feature type="transmembrane region" description="Helical" evidence="7">
    <location>
        <begin position="379"/>
        <end position="397"/>
    </location>
</feature>
<feature type="transmembrane region" description="Helical" evidence="7">
    <location>
        <begin position="358"/>
        <end position="373"/>
    </location>
</feature>
<evidence type="ECO:0000256" key="3">
    <source>
        <dbReference type="ARBA" id="ARBA00022692"/>
    </source>
</evidence>
<dbReference type="PANTHER" id="PTHR21347:SF0">
    <property type="entry name" value="LIPID SCRAMBLASE CLPTM1L"/>
    <property type="match status" value="1"/>
</dbReference>
<keyword evidence="4 7" id="KW-1133">Transmembrane helix</keyword>
<feature type="transmembrane region" description="Helical" evidence="7">
    <location>
        <begin position="461"/>
        <end position="487"/>
    </location>
</feature>
<evidence type="ECO:0000256" key="5">
    <source>
        <dbReference type="ARBA" id="ARBA00023136"/>
    </source>
</evidence>
<dbReference type="InterPro" id="IPR008429">
    <property type="entry name" value="CLPTM1"/>
</dbReference>
<evidence type="ECO:0000256" key="2">
    <source>
        <dbReference type="ARBA" id="ARBA00009310"/>
    </source>
</evidence>
<comment type="similarity">
    <text evidence="2">Belongs to the CLPTM1 family.</text>
</comment>
<proteinExistence type="inferred from homology"/>
<evidence type="ECO:0000313" key="8">
    <source>
        <dbReference type="EMBL" id="CAK9189841.1"/>
    </source>
</evidence>
<dbReference type="Proteomes" id="UP001497512">
    <property type="component" value="Chromosome 1"/>
</dbReference>
<feature type="transmembrane region" description="Helical" evidence="7">
    <location>
        <begin position="317"/>
        <end position="337"/>
    </location>
</feature>
<feature type="transmembrane region" description="Helical" evidence="7">
    <location>
        <begin position="436"/>
        <end position="455"/>
    </location>
</feature>
<evidence type="ECO:0000256" key="4">
    <source>
        <dbReference type="ARBA" id="ARBA00022989"/>
    </source>
</evidence>
<accession>A0ABP0TC64</accession>